<organism evidence="2">
    <name type="scientific">Hokovirus HKV1</name>
    <dbReference type="NCBI Taxonomy" id="1977638"/>
    <lineage>
        <taxon>Viruses</taxon>
        <taxon>Varidnaviria</taxon>
        <taxon>Bamfordvirae</taxon>
        <taxon>Nucleocytoviricota</taxon>
        <taxon>Megaviricetes</taxon>
        <taxon>Imitervirales</taxon>
        <taxon>Mimiviridae</taxon>
        <taxon>Klosneuvirinae</taxon>
        <taxon>Hokovirus</taxon>
    </lineage>
</organism>
<feature type="transmembrane region" description="Helical" evidence="1">
    <location>
        <begin position="6"/>
        <end position="28"/>
    </location>
</feature>
<proteinExistence type="predicted"/>
<evidence type="ECO:0000256" key="1">
    <source>
        <dbReference type="SAM" id="Phobius"/>
    </source>
</evidence>
<keyword evidence="1" id="KW-1133">Transmembrane helix</keyword>
<name>A0A1V0SH47_9VIRU</name>
<dbReference type="EMBL" id="KY684106">
    <property type="protein sequence ID" value="ARF11033.1"/>
    <property type="molecule type" value="Genomic_DNA"/>
</dbReference>
<protein>
    <submittedName>
        <fullName evidence="2">Uncharacterized protein</fullName>
    </submittedName>
</protein>
<sequence length="37" mass="4557">MNIKFIFSILFVCLFIFSILFVCLFIFINVHIINYYF</sequence>
<evidence type="ECO:0000313" key="2">
    <source>
        <dbReference type="EMBL" id="ARF11033.1"/>
    </source>
</evidence>
<accession>A0A1V0SH47</accession>
<reference evidence="2" key="1">
    <citation type="journal article" date="2017" name="Science">
        <title>Giant viruses with an expanded complement of translation system components.</title>
        <authorList>
            <person name="Schulz F."/>
            <person name="Yutin N."/>
            <person name="Ivanova N.N."/>
            <person name="Ortega D.R."/>
            <person name="Lee T.K."/>
            <person name="Vierheilig J."/>
            <person name="Daims H."/>
            <person name="Horn M."/>
            <person name="Wagner M."/>
            <person name="Jensen G.J."/>
            <person name="Kyrpides N.C."/>
            <person name="Koonin E.V."/>
            <person name="Woyke T."/>
        </authorList>
    </citation>
    <scope>NUCLEOTIDE SEQUENCE</scope>
    <source>
        <strain evidence="2">HKV1</strain>
    </source>
</reference>
<keyword evidence="1" id="KW-0472">Membrane</keyword>
<keyword evidence="1" id="KW-0812">Transmembrane</keyword>
<gene>
    <name evidence="2" type="ORF">Hokovirus_4_7</name>
</gene>